<dbReference type="InterPro" id="IPR040151">
    <property type="entry name" value="Gfd2/YDR514C-like"/>
</dbReference>
<dbReference type="PANTHER" id="PTHR28083">
    <property type="entry name" value="GOOD FOR FULL DBP5 ACTIVITY PROTEIN 2"/>
    <property type="match status" value="1"/>
</dbReference>
<evidence type="ECO:0000313" key="4">
    <source>
        <dbReference type="Proteomes" id="UP001174691"/>
    </source>
</evidence>
<protein>
    <submittedName>
        <fullName evidence="3">Good for full DBP5 activity protein 2</fullName>
    </submittedName>
</protein>
<proteinExistence type="predicted"/>
<accession>A0AA38VKS6</accession>
<feature type="region of interest" description="Disordered" evidence="1">
    <location>
        <begin position="571"/>
        <end position="601"/>
    </location>
</feature>
<dbReference type="GO" id="GO:0003676">
    <property type="term" value="F:nucleic acid binding"/>
    <property type="evidence" value="ECO:0007669"/>
    <property type="project" value="InterPro"/>
</dbReference>
<name>A0AA38VKS6_9PEZI</name>
<evidence type="ECO:0000313" key="3">
    <source>
        <dbReference type="EMBL" id="KAJ9149564.1"/>
    </source>
</evidence>
<comment type="caution">
    <text evidence="3">The sequence shown here is derived from an EMBL/GenBank/DDBJ whole genome shotgun (WGS) entry which is preliminary data.</text>
</comment>
<dbReference type="PANTHER" id="PTHR28083:SF1">
    <property type="entry name" value="GOOD FOR FULL DBP5 ACTIVITY PROTEIN 2"/>
    <property type="match status" value="1"/>
</dbReference>
<reference evidence="3" key="1">
    <citation type="submission" date="2022-07" db="EMBL/GenBank/DDBJ databases">
        <title>Fungi with potential for degradation of polypropylene.</title>
        <authorList>
            <person name="Gostincar C."/>
        </authorList>
    </citation>
    <scope>NUCLEOTIDE SEQUENCE</scope>
    <source>
        <strain evidence="3">EXF-13287</strain>
    </source>
</reference>
<feature type="domain" description="Gfd2/YDR514C-like C-terminal" evidence="2">
    <location>
        <begin position="307"/>
        <end position="498"/>
    </location>
</feature>
<dbReference type="Pfam" id="PF21762">
    <property type="entry name" value="DEDDh_C"/>
    <property type="match status" value="1"/>
</dbReference>
<gene>
    <name evidence="3" type="ORF">NKR19_g5664</name>
</gene>
<dbReference type="InterPro" id="IPR012337">
    <property type="entry name" value="RNaseH-like_sf"/>
</dbReference>
<evidence type="ECO:0000259" key="2">
    <source>
        <dbReference type="Pfam" id="PF21762"/>
    </source>
</evidence>
<feature type="region of interest" description="Disordered" evidence="1">
    <location>
        <begin position="519"/>
        <end position="552"/>
    </location>
</feature>
<feature type="compositionally biased region" description="Polar residues" evidence="1">
    <location>
        <begin position="43"/>
        <end position="52"/>
    </location>
</feature>
<dbReference type="SUPFAM" id="SSF53098">
    <property type="entry name" value="Ribonuclease H-like"/>
    <property type="match status" value="1"/>
</dbReference>
<dbReference type="AlphaFoldDB" id="A0AA38VKS6"/>
<sequence length="601" mass="67686">MERDDFVRRMEELMGPNVWQEHKPEPIPEPTKLVDISSDEDSYSQLSQASSPQKKDSMDSAQSWPEIGLAQGDRCREGAVFCPWKMVKNYPHSYIGKTNAQRAKHFFDNPTVHMHHPWDVFYLHNPNDMKNSHILFVPTYQFETLLDAINDKLGTLLTIPGNKNAEKFALTFGMGGSPVPRFLGRSTSFEEFEALKRCLPPYSPEDDISRLSSMAQQDFLEFVERIRSFSSSRGTKSKKSEKKRIQRIRDRKSWGKSVKRVQRYLGIREKASDVPALEKLSISDAKASVSASAIDVSVVTKPERGVIFVAIDIEAFEFSQRLVTEIGVAVFDTLDIDKCPPGEKGKDWFDLIRGYHYRIKENSWAQNGVHVDGHADKFDFGTTVFVEQKSIKKVVMDIVENPGGLISGKNEPKSISRPVVLVFHDSASDIKFLEVLEYDVGVAKNVLEIVDTRDMYQHGLKASQPAGLERVLAELNIPSRYLHNAGNDAVYTMQAMIGLAFKLRQQSLERARDRVANRGFAAGKEKDHEGWATGGDESDGGKPGEKAPPMAYTGMNYLQGKAFQPGAADVVRRRAPSPPRNNVFSWSDNEDELADAEHLRW</sequence>
<evidence type="ECO:0000256" key="1">
    <source>
        <dbReference type="SAM" id="MobiDB-lite"/>
    </source>
</evidence>
<organism evidence="3 4">
    <name type="scientific">Coniochaeta hoffmannii</name>
    <dbReference type="NCBI Taxonomy" id="91930"/>
    <lineage>
        <taxon>Eukaryota</taxon>
        <taxon>Fungi</taxon>
        <taxon>Dikarya</taxon>
        <taxon>Ascomycota</taxon>
        <taxon>Pezizomycotina</taxon>
        <taxon>Sordariomycetes</taxon>
        <taxon>Sordariomycetidae</taxon>
        <taxon>Coniochaetales</taxon>
        <taxon>Coniochaetaceae</taxon>
        <taxon>Coniochaeta</taxon>
    </lineage>
</organism>
<dbReference type="GO" id="GO:0005634">
    <property type="term" value="C:nucleus"/>
    <property type="evidence" value="ECO:0007669"/>
    <property type="project" value="TreeGrafter"/>
</dbReference>
<dbReference type="EMBL" id="JANBVN010000079">
    <property type="protein sequence ID" value="KAJ9149564.1"/>
    <property type="molecule type" value="Genomic_DNA"/>
</dbReference>
<dbReference type="Gene3D" id="3.30.420.10">
    <property type="entry name" value="Ribonuclease H-like superfamily/Ribonuclease H"/>
    <property type="match status" value="1"/>
</dbReference>
<feature type="region of interest" description="Disordered" evidence="1">
    <location>
        <begin position="12"/>
        <end position="62"/>
    </location>
</feature>
<dbReference type="InterPro" id="IPR036397">
    <property type="entry name" value="RNaseH_sf"/>
</dbReference>
<dbReference type="Proteomes" id="UP001174691">
    <property type="component" value="Unassembled WGS sequence"/>
</dbReference>
<dbReference type="InterPro" id="IPR048519">
    <property type="entry name" value="Gfd2/YDR514C-like_C"/>
</dbReference>
<keyword evidence="4" id="KW-1185">Reference proteome</keyword>